<name>A0A947CV89_HYDSH</name>
<dbReference type="PANTHER" id="PTHR35841:SF1">
    <property type="entry name" value="PHOSPHONATES-BINDING PERIPLASMIC PROTEIN"/>
    <property type="match status" value="1"/>
</dbReference>
<dbReference type="InterPro" id="IPR005770">
    <property type="entry name" value="PhnD"/>
</dbReference>
<dbReference type="CDD" id="cd01071">
    <property type="entry name" value="PBP2_PhnD_like"/>
    <property type="match status" value="1"/>
</dbReference>
<dbReference type="PROSITE" id="PS51257">
    <property type="entry name" value="PROKAR_LIPOPROTEIN"/>
    <property type="match status" value="1"/>
</dbReference>
<accession>A0A947CV89</accession>
<dbReference type="Proteomes" id="UP000748108">
    <property type="component" value="Unassembled WGS sequence"/>
</dbReference>
<dbReference type="GO" id="GO:0043190">
    <property type="term" value="C:ATP-binding cassette (ABC) transporter complex"/>
    <property type="evidence" value="ECO:0007669"/>
    <property type="project" value="InterPro"/>
</dbReference>
<dbReference type="Pfam" id="PF12974">
    <property type="entry name" value="Phosphonate-bd"/>
    <property type="match status" value="1"/>
</dbReference>
<organism evidence="4 5">
    <name type="scientific">Hydrogenibacillus schlegelii</name>
    <name type="common">Bacillus schlegelii</name>
    <dbReference type="NCBI Taxonomy" id="1484"/>
    <lineage>
        <taxon>Bacteria</taxon>
        <taxon>Bacillati</taxon>
        <taxon>Bacillota</taxon>
        <taxon>Bacilli</taxon>
        <taxon>Bacillales</taxon>
        <taxon>Bacillales Family X. Incertae Sedis</taxon>
        <taxon>Hydrogenibacillus</taxon>
    </lineage>
</organism>
<evidence type="ECO:0000313" key="5">
    <source>
        <dbReference type="Proteomes" id="UP000748108"/>
    </source>
</evidence>
<dbReference type="InterPro" id="IPR001638">
    <property type="entry name" value="Solute-binding_3/MltF_N"/>
</dbReference>
<sequence length="304" mass="32755">MRRKGENELRRPPFPAVLAAAAVVLAALTVLLAACGGGQNTAGSEPKKLVVGLVPSQEAENLDAKAKPLADLLSEKLGVPVEVFVGSDYTAVIEGMGAGQVDIGFLNPKGYVTAKEKGYADVLLKAVRNGSDTYRAQIVVAHDSPIRAIADLKGKKIAYVDPQSTSGYVYPVVLLKKNGIDPEKDVTMVEAGGHDKTILALLRGDVDAAFSFDDARTIVQKADPAVMDKTRILAYTDPIPNDTVSVRTNLPNEWKDKIKQAFLDIAQDEKGKQVIRDIYSHEGYAPAQDSDFDVVREADRLLNQ</sequence>
<evidence type="ECO:0000256" key="2">
    <source>
        <dbReference type="ARBA" id="ARBA00022729"/>
    </source>
</evidence>
<comment type="similarity">
    <text evidence="1">Belongs to the phosphate/phosphite/phosphonate binding protein family.</text>
</comment>
<dbReference type="Gene3D" id="3.40.190.10">
    <property type="entry name" value="Periplasmic binding protein-like II"/>
    <property type="match status" value="2"/>
</dbReference>
<evidence type="ECO:0000256" key="1">
    <source>
        <dbReference type="ARBA" id="ARBA00007162"/>
    </source>
</evidence>
<reference evidence="4" key="1">
    <citation type="journal article" date="2021" name="Microbiology">
        <title>Metagenomic Analysis of the Microbial Community in the Underground Coal Fire Area (Kemerovo Region, Russia) Revealed Predominance of Thermophilic Members of the Phyla Deinococcus-thermus, Aquificae, and Firmicutes.</title>
        <authorList>
            <person name="Kadnikov V."/>
            <person name="Mardanov A.V."/>
            <person name="Beletsky A.V."/>
            <person name="Karnachuk O.V."/>
            <person name="Ravin N.V."/>
        </authorList>
    </citation>
    <scope>NUCLEOTIDE SEQUENCE</scope>
    <source>
        <strain evidence="4">RBS10-49</strain>
    </source>
</reference>
<keyword evidence="2" id="KW-0732">Signal</keyword>
<evidence type="ECO:0000259" key="3">
    <source>
        <dbReference type="SMART" id="SM00062"/>
    </source>
</evidence>
<dbReference type="EMBL" id="JAHHQF010000037">
    <property type="protein sequence ID" value="MBT9281188.1"/>
    <property type="molecule type" value="Genomic_DNA"/>
</dbReference>
<comment type="caution">
    <text evidence="4">The sequence shown here is derived from an EMBL/GenBank/DDBJ whole genome shotgun (WGS) entry which is preliminary data.</text>
</comment>
<evidence type="ECO:0000313" key="4">
    <source>
        <dbReference type="EMBL" id="MBT9281188.1"/>
    </source>
</evidence>
<proteinExistence type="inferred from homology"/>
<dbReference type="PANTHER" id="PTHR35841">
    <property type="entry name" value="PHOSPHONATES-BINDING PERIPLASMIC PROTEIN"/>
    <property type="match status" value="1"/>
</dbReference>
<dbReference type="AlphaFoldDB" id="A0A947CV89"/>
<dbReference type="SMART" id="SM00062">
    <property type="entry name" value="PBPb"/>
    <property type="match status" value="1"/>
</dbReference>
<gene>
    <name evidence="4" type="ORF">KM312_00730</name>
</gene>
<feature type="domain" description="Solute-binding protein family 3/N-terminal" evidence="3">
    <location>
        <begin position="48"/>
        <end position="286"/>
    </location>
</feature>
<dbReference type="SUPFAM" id="SSF53850">
    <property type="entry name" value="Periplasmic binding protein-like II"/>
    <property type="match status" value="1"/>
</dbReference>
<dbReference type="GO" id="GO:0055085">
    <property type="term" value="P:transmembrane transport"/>
    <property type="evidence" value="ECO:0007669"/>
    <property type="project" value="InterPro"/>
</dbReference>
<protein>
    <submittedName>
        <fullName evidence="4">Phosphate/phosphite/phosphonate ABC transporter substrate-binding protein</fullName>
    </submittedName>
</protein>
<dbReference type="NCBIfam" id="TIGR01098">
    <property type="entry name" value="3A0109s03R"/>
    <property type="match status" value="1"/>
</dbReference>